<dbReference type="PANTHER" id="PTHR12150:SF13">
    <property type="entry name" value="METHYLTRANSFERASE C9ORF114-RELATED"/>
    <property type="match status" value="1"/>
</dbReference>
<keyword evidence="3" id="KW-1185">Reference proteome</keyword>
<proteinExistence type="inferred from homology"/>
<comment type="caution">
    <text evidence="2">The sequence shown here is derived from an EMBL/GenBank/DDBJ whole genome shotgun (WGS) entry which is preliminary data.</text>
</comment>
<evidence type="ECO:0000313" key="2">
    <source>
        <dbReference type="EMBL" id="GMM44957.1"/>
    </source>
</evidence>
<dbReference type="Gene3D" id="2.40.50.140">
    <property type="entry name" value="Nucleic acid-binding proteins"/>
    <property type="match status" value="1"/>
</dbReference>
<name>A0AAV5R114_PICKL</name>
<reference evidence="2 3" key="1">
    <citation type="journal article" date="2023" name="Elife">
        <title>Identification of key yeast species and microbe-microbe interactions impacting larval growth of Drosophila in the wild.</title>
        <authorList>
            <person name="Mure A."/>
            <person name="Sugiura Y."/>
            <person name="Maeda R."/>
            <person name="Honda K."/>
            <person name="Sakurai N."/>
            <person name="Takahashi Y."/>
            <person name="Watada M."/>
            <person name="Katoh T."/>
            <person name="Gotoh A."/>
            <person name="Gotoh Y."/>
            <person name="Taniguchi I."/>
            <person name="Nakamura K."/>
            <person name="Hayashi T."/>
            <person name="Katayama T."/>
            <person name="Uemura T."/>
            <person name="Hattori Y."/>
        </authorList>
    </citation>
    <scope>NUCLEOTIDE SEQUENCE [LARGE SCALE GENOMIC DNA]</scope>
    <source>
        <strain evidence="2 3">PK-24</strain>
    </source>
</reference>
<dbReference type="InterPro" id="IPR029028">
    <property type="entry name" value="Alpha/beta_knot_MTases"/>
</dbReference>
<gene>
    <name evidence="2" type="ORF">DAPK24_015320</name>
</gene>
<dbReference type="Proteomes" id="UP001378960">
    <property type="component" value="Unassembled WGS sequence"/>
</dbReference>
<protein>
    <submittedName>
        <fullName evidence="2">Methyltransferase</fullName>
    </submittedName>
</protein>
<dbReference type="EMBL" id="BTGB01000001">
    <property type="protein sequence ID" value="GMM44957.1"/>
    <property type="molecule type" value="Genomic_DNA"/>
</dbReference>
<evidence type="ECO:0000256" key="1">
    <source>
        <dbReference type="ARBA" id="ARBA00009841"/>
    </source>
</evidence>
<dbReference type="InterPro" id="IPR012340">
    <property type="entry name" value="NA-bd_OB-fold"/>
</dbReference>
<keyword evidence="2" id="KW-0808">Transferase</keyword>
<dbReference type="InterPro" id="IPR029026">
    <property type="entry name" value="tRNA_m1G_MTases_N"/>
</dbReference>
<dbReference type="AlphaFoldDB" id="A0AAV5R114"/>
<evidence type="ECO:0000313" key="3">
    <source>
        <dbReference type="Proteomes" id="UP001378960"/>
    </source>
</evidence>
<dbReference type="PANTHER" id="PTHR12150">
    <property type="entry name" value="CLASS IV SAM-BINDING METHYLTRANSFERASE-RELATED"/>
    <property type="match status" value="1"/>
</dbReference>
<dbReference type="Gene3D" id="3.40.1280.10">
    <property type="match status" value="1"/>
</dbReference>
<dbReference type="InterPro" id="IPR003750">
    <property type="entry name" value="Put_MeTrfase-C9orf114-like"/>
</dbReference>
<dbReference type="Pfam" id="PF02598">
    <property type="entry name" value="Methyltrn_RNA_3"/>
    <property type="match status" value="1"/>
</dbReference>
<comment type="similarity">
    <text evidence="1">Belongs to the class IV-like SAM-binding methyltransferase superfamily.</text>
</comment>
<dbReference type="GO" id="GO:0008168">
    <property type="term" value="F:methyltransferase activity"/>
    <property type="evidence" value="ECO:0007669"/>
    <property type="project" value="UniProtKB-KW"/>
</dbReference>
<keyword evidence="2" id="KW-0489">Methyltransferase</keyword>
<dbReference type="SUPFAM" id="SSF75217">
    <property type="entry name" value="alpha/beta knot"/>
    <property type="match status" value="1"/>
</dbReference>
<organism evidence="2 3">
    <name type="scientific">Pichia kluyveri</name>
    <name type="common">Yeast</name>
    <dbReference type="NCBI Taxonomy" id="36015"/>
    <lineage>
        <taxon>Eukaryota</taxon>
        <taxon>Fungi</taxon>
        <taxon>Dikarya</taxon>
        <taxon>Ascomycota</taxon>
        <taxon>Saccharomycotina</taxon>
        <taxon>Pichiomycetes</taxon>
        <taxon>Pichiales</taxon>
        <taxon>Pichiaceae</taxon>
        <taxon>Pichia</taxon>
    </lineage>
</organism>
<accession>A0AAV5R114</accession>
<sequence>MTSICINAETLCRHNKGLEQLTYALHQISRNACQYEVKEIVILGSGKVEESKILTICAILQYFITPKYLVKEVFRNSINKLPNKVFKKCYKMPIIGKLKDYLQGTKDNREGISIIKNIKRRKRDDGKVIKLNKNEKSTKFIQIGEKEMIEINEDNGIPLGVRVSINIKDKKIVNGEDIWGYVGYNIRIAKDYTSIFTEAGGDGYEKGILIKVGINGNDKPRSDLSKSTGSRIIYCFGCNGKEMEELCDEIVVGYGNRVEDAIVSVLSVIT</sequence>
<dbReference type="GO" id="GO:0032259">
    <property type="term" value="P:methylation"/>
    <property type="evidence" value="ECO:0007669"/>
    <property type="project" value="UniProtKB-KW"/>
</dbReference>